<accession>A0A7D9L227</accession>
<sequence>MASKRAKVDFSAEAILRKIQERKELLNHINTLKGQLVLEEVTDSLRSLKKHVNFDVVGLLAFMFGFDAIMWIMLAIRHVPKTFARYKNSRCNIIFTIIDHLCPCRFSVTLVHDIVCFLEEFAPESPFLGNYSAVFEEALCTLSKREKLNFGGFIVPPVEDCLRCGSILSAPNPPSSCTLYTITGPKQCAKLVLRCKDCKVSYGRSMIAEGKGNASYYSEAIAAADDLIEVTNVVYMEKRLYRWLPSLIYLLSHKSRNWTYGYGYEDKIIKIYIAMNLVEFLDGELELDDDNDEEPVHDTSEDDMLNTAVPQQKLPLKHKADKAHIPGELHRKSVAIAFWEYELYQELCDKGIASKWVFTKAQVATNLSGSKDAATKYVVANQISNTYGHECFKGCRSKGCGKLYVLDGNWKLCYAHCMFPVPVTIVGYEKEINYPKVCPRNPEYKSAFCDRHLAMVMSKSIPTGLKEFLQYCKNKNKDPTNLLEDLELDIPDCSEDNAAVYQGTRMFMVKNVKLVEDCEEAEVVSCNKDTVGKTRLQKWSRGIFVIASGGGHIDYWQPLYK</sequence>
<comment type="caution">
    <text evidence="2">The sequence shown here is derived from an EMBL/GenBank/DDBJ whole genome shotgun (WGS) entry which is preliminary data.</text>
</comment>
<organism evidence="2 3">
    <name type="scientific">Paramuricea clavata</name>
    <name type="common">Red gorgonian</name>
    <name type="synonym">Violescent sea-whip</name>
    <dbReference type="NCBI Taxonomy" id="317549"/>
    <lineage>
        <taxon>Eukaryota</taxon>
        <taxon>Metazoa</taxon>
        <taxon>Cnidaria</taxon>
        <taxon>Anthozoa</taxon>
        <taxon>Octocorallia</taxon>
        <taxon>Malacalcyonacea</taxon>
        <taxon>Plexauridae</taxon>
        <taxon>Paramuricea</taxon>
    </lineage>
</organism>
<protein>
    <recommendedName>
        <fullName evidence="1">CxC5 like cysteine cluster associated with KDZ domain-containing protein</fullName>
    </recommendedName>
</protein>
<evidence type="ECO:0000259" key="1">
    <source>
        <dbReference type="Pfam" id="PF18718"/>
    </source>
</evidence>
<reference evidence="2" key="1">
    <citation type="submission" date="2020-04" db="EMBL/GenBank/DDBJ databases">
        <authorList>
            <person name="Alioto T."/>
            <person name="Alioto T."/>
            <person name="Gomez Garrido J."/>
        </authorList>
    </citation>
    <scope>NUCLEOTIDE SEQUENCE</scope>
    <source>
        <strain evidence="2">A484AB</strain>
    </source>
</reference>
<name>A0A7D9L227_PARCT</name>
<keyword evidence="3" id="KW-1185">Reference proteome</keyword>
<dbReference type="Pfam" id="PF18718">
    <property type="entry name" value="CxC5"/>
    <property type="match status" value="1"/>
</dbReference>
<evidence type="ECO:0000313" key="3">
    <source>
        <dbReference type="Proteomes" id="UP001152795"/>
    </source>
</evidence>
<gene>
    <name evidence="2" type="ORF">PACLA_8A086812</name>
</gene>
<dbReference type="Proteomes" id="UP001152795">
    <property type="component" value="Unassembled WGS sequence"/>
</dbReference>
<dbReference type="EMBL" id="CACRXK020013566">
    <property type="protein sequence ID" value="CAB4025367.1"/>
    <property type="molecule type" value="Genomic_DNA"/>
</dbReference>
<dbReference type="InterPro" id="IPR041539">
    <property type="entry name" value="CxC5"/>
</dbReference>
<proteinExistence type="predicted"/>
<dbReference type="AlphaFoldDB" id="A0A7D9L227"/>
<dbReference type="OrthoDB" id="10011386at2759"/>
<feature type="domain" description="CxC5 like cysteine cluster associated with KDZ" evidence="1">
    <location>
        <begin position="154"/>
        <end position="253"/>
    </location>
</feature>
<evidence type="ECO:0000313" key="2">
    <source>
        <dbReference type="EMBL" id="CAB4025367.1"/>
    </source>
</evidence>